<dbReference type="AlphaFoldDB" id="A0A0S3QT84"/>
<dbReference type="InterPro" id="IPR013783">
    <property type="entry name" value="Ig-like_fold"/>
</dbReference>
<evidence type="ECO:0000313" key="2">
    <source>
        <dbReference type="EMBL" id="BAT71545.1"/>
    </source>
</evidence>
<evidence type="ECO:0008006" key="4">
    <source>
        <dbReference type="Google" id="ProtNLM"/>
    </source>
</evidence>
<protein>
    <recommendedName>
        <fullName evidence="4">CARDB domain-containing protein</fullName>
    </recommendedName>
</protein>
<keyword evidence="3" id="KW-1185">Reference proteome</keyword>
<organism evidence="2 3">
    <name type="scientific">Thermosulfidibacter takaii (strain DSM 17441 / JCM 13301 / NBRC 103674 / ABI70S6)</name>
    <dbReference type="NCBI Taxonomy" id="1298851"/>
    <lineage>
        <taxon>Bacteria</taxon>
        <taxon>Pseudomonadati</taxon>
        <taxon>Thermosulfidibacterota</taxon>
        <taxon>Thermosulfidibacteria</taxon>
        <taxon>Thermosulfidibacterales</taxon>
        <taxon>Thermosulfidibacteraceae</taxon>
    </lineage>
</organism>
<dbReference type="Proteomes" id="UP000063234">
    <property type="component" value="Chromosome"/>
</dbReference>
<name>A0A0S3QT84_THET7</name>
<evidence type="ECO:0000256" key="1">
    <source>
        <dbReference type="SAM" id="MobiDB-lite"/>
    </source>
</evidence>
<dbReference type="Gene3D" id="2.60.40.10">
    <property type="entry name" value="Immunoglobulins"/>
    <property type="match status" value="1"/>
</dbReference>
<dbReference type="STRING" id="1298851.TST_0740"/>
<gene>
    <name evidence="2" type="ORF">TST_0740</name>
</gene>
<reference evidence="3" key="1">
    <citation type="journal article" date="2018" name="Science">
        <title>A primordial and reversible TCA cycle in a facultatively chemolithoautotrophic thermophile.</title>
        <authorList>
            <person name="Nunoura T."/>
            <person name="Chikaraishi Y."/>
            <person name="Izaki R."/>
            <person name="Suwa T."/>
            <person name="Sato T."/>
            <person name="Harada T."/>
            <person name="Mori K."/>
            <person name="Kato Y."/>
            <person name="Miyazaki M."/>
            <person name="Shimamura S."/>
            <person name="Yanagawa K."/>
            <person name="Shuto A."/>
            <person name="Ohkouchi N."/>
            <person name="Fujita N."/>
            <person name="Takaki Y."/>
            <person name="Atomi H."/>
            <person name="Takai K."/>
        </authorList>
    </citation>
    <scope>NUCLEOTIDE SEQUENCE [LARGE SCALE GENOMIC DNA]</scope>
    <source>
        <strain evidence="3">DSM 17441 / JCM 13301 / NBRC 103674 / ABI70S6</strain>
    </source>
</reference>
<dbReference type="RefSeq" id="WP_068549540.1">
    <property type="nucleotide sequence ID" value="NZ_AP013035.1"/>
</dbReference>
<feature type="region of interest" description="Disordered" evidence="1">
    <location>
        <begin position="449"/>
        <end position="476"/>
    </location>
</feature>
<accession>A0A0S3QT84</accession>
<feature type="compositionally biased region" description="Basic residues" evidence="1">
    <location>
        <begin position="449"/>
        <end position="470"/>
    </location>
</feature>
<dbReference type="KEGG" id="ttk:TST_0740"/>
<sequence>MGKVKMLMLIVFYAVALFSFLSKVALAQWCSGINYYVNVELKEVKLQEPYRYGDTKCTLKINGKLRWDSIMRDEAEDFFRRNIPILWVYKNGVKVEEVTLNQIDPYKNSLKDNYGEKWFKYTSTLSLTKGEHAHIKVIADPLNLIPEGHYCGNELRERYENDNLFEADLGCQDFEIVKKSCPSGFLIFPGSRVSASGTVANYYNDAHTVALPLIISRDASLPRGGPHLREGSFREDSSIGHVTLDLQAQSRRNFTLTGVIPPDTPPGRYYLGVAVLNRLAEEEANIRNNIFWCPPIVVQPTAQQLGSEMAKRGPEVLRNQKTRKLTLASLPDLTVVKVEETKGCSVKITIKNLGAPLQNSFYGSNPVLLKIAEDYRIRGVVASFTLNQVDPNKVLKKTNGEIIISWRIPKNVSLTHPFKFIVDPNRAILESNENNNVVRKKIICVHRSKKMPPNRPLVKPKKPSIKRHPKNLPVLR</sequence>
<evidence type="ECO:0000313" key="3">
    <source>
        <dbReference type="Proteomes" id="UP000063234"/>
    </source>
</evidence>
<dbReference type="EMBL" id="AP013035">
    <property type="protein sequence ID" value="BAT71545.1"/>
    <property type="molecule type" value="Genomic_DNA"/>
</dbReference>
<proteinExistence type="predicted"/>